<dbReference type="OrthoDB" id="5856915at2759"/>
<reference evidence="1 2" key="2">
    <citation type="submission" date="2018-11" db="EMBL/GenBank/DDBJ databases">
        <authorList>
            <consortium name="Pathogen Informatics"/>
        </authorList>
    </citation>
    <scope>NUCLEOTIDE SEQUENCE [LARGE SCALE GENOMIC DNA]</scope>
    <source>
        <strain evidence="1 2">Costa Rica</strain>
    </source>
</reference>
<dbReference type="STRING" id="334426.A0A0R3PLU1"/>
<evidence type="ECO:0000313" key="2">
    <source>
        <dbReference type="Proteomes" id="UP000267027"/>
    </source>
</evidence>
<reference evidence="3" key="1">
    <citation type="submission" date="2017-02" db="UniProtKB">
        <authorList>
            <consortium name="WormBaseParasite"/>
        </authorList>
    </citation>
    <scope>IDENTIFICATION</scope>
</reference>
<proteinExistence type="predicted"/>
<dbReference type="Proteomes" id="UP000267027">
    <property type="component" value="Unassembled WGS sequence"/>
</dbReference>
<dbReference type="WBParaSite" id="ACOC_0000574901-mRNA-1">
    <property type="protein sequence ID" value="ACOC_0000574901-mRNA-1"/>
    <property type="gene ID" value="ACOC_0000574901"/>
</dbReference>
<evidence type="ECO:0000313" key="1">
    <source>
        <dbReference type="EMBL" id="VDM57335.1"/>
    </source>
</evidence>
<name>A0A0R3PLU1_ANGCS</name>
<protein>
    <submittedName>
        <fullName evidence="3">Ig-like domain-containing protein</fullName>
    </submittedName>
</protein>
<gene>
    <name evidence="1" type="ORF">ACOC_LOCUS5750</name>
</gene>
<dbReference type="AlphaFoldDB" id="A0A0R3PLU1"/>
<sequence length="335" mass="39801">MHDFRQRKNGRRYEMTITPTVFYIAEFRYSGKSSVDRDLDDRMPEVRLDDNTVEHKQKLEPFYIQRKGKLSIIRASPASQGVYFCYDTQSRSNTAIFYVVMAMTPPVRMSDMEGVLTDGCYDTKDYGFIRANFNWRYHFVPNIRHEAPKQCHRRKKGFCEKDYFTQVDPEKDCTLEFCRKEFKESEIELNLALELRWEPWGECVGSRQLQKREAHCYLVRKSGYQIPDRNLDKKHDWMTKLNTLFNHEPFTSKGIRLYSSLLASLFVDENVMTKCYYEEKYEKTDRIWRVILHTMTGRYKNGKFNDTVVELDKNGNVIGRPPTFRLSNPFQACMA</sequence>
<organism evidence="3">
    <name type="scientific">Angiostrongylus costaricensis</name>
    <name type="common">Nematode worm</name>
    <dbReference type="NCBI Taxonomy" id="334426"/>
    <lineage>
        <taxon>Eukaryota</taxon>
        <taxon>Metazoa</taxon>
        <taxon>Ecdysozoa</taxon>
        <taxon>Nematoda</taxon>
        <taxon>Chromadorea</taxon>
        <taxon>Rhabditida</taxon>
        <taxon>Rhabditina</taxon>
        <taxon>Rhabditomorpha</taxon>
        <taxon>Strongyloidea</taxon>
        <taxon>Metastrongylidae</taxon>
        <taxon>Angiostrongylus</taxon>
    </lineage>
</organism>
<accession>A0A0R3PLU1</accession>
<keyword evidence="2" id="KW-1185">Reference proteome</keyword>
<dbReference type="EMBL" id="UYYA01003891">
    <property type="protein sequence ID" value="VDM57335.1"/>
    <property type="molecule type" value="Genomic_DNA"/>
</dbReference>
<evidence type="ECO:0000313" key="3">
    <source>
        <dbReference type="WBParaSite" id="ACOC_0000574901-mRNA-1"/>
    </source>
</evidence>